<evidence type="ECO:0000256" key="1">
    <source>
        <dbReference type="SAM" id="MobiDB-lite"/>
    </source>
</evidence>
<proteinExistence type="predicted"/>
<keyword evidence="3" id="KW-1185">Reference proteome</keyword>
<organism evidence="2 3">
    <name type="scientific">Sphaeroforma arctica JP610</name>
    <dbReference type="NCBI Taxonomy" id="667725"/>
    <lineage>
        <taxon>Eukaryota</taxon>
        <taxon>Ichthyosporea</taxon>
        <taxon>Ichthyophonida</taxon>
        <taxon>Sphaeroforma</taxon>
    </lineage>
</organism>
<sequence>MAELVPGQRSTHAPASIKVETVGENGSVKEVYSVGIDELAVDVDVLDNGPNLNTAQQGDTIMDTNVLDIKVPVIDLTATGVAEIPLIDLTDSDSPATAQPGTSDETFILGHDAANDEL</sequence>
<dbReference type="EMBL" id="KQ242542">
    <property type="protein sequence ID" value="KNC78182.1"/>
    <property type="molecule type" value="Genomic_DNA"/>
</dbReference>
<reference evidence="2 3" key="1">
    <citation type="submission" date="2011-02" db="EMBL/GenBank/DDBJ databases">
        <title>The Genome Sequence of Sphaeroforma arctica JP610.</title>
        <authorList>
            <consortium name="The Broad Institute Genome Sequencing Platform"/>
            <person name="Russ C."/>
            <person name="Cuomo C."/>
            <person name="Young S.K."/>
            <person name="Zeng Q."/>
            <person name="Gargeya S."/>
            <person name="Alvarado L."/>
            <person name="Berlin A."/>
            <person name="Chapman S.B."/>
            <person name="Chen Z."/>
            <person name="Freedman E."/>
            <person name="Gellesch M."/>
            <person name="Goldberg J."/>
            <person name="Griggs A."/>
            <person name="Gujja S."/>
            <person name="Heilman E."/>
            <person name="Heiman D."/>
            <person name="Howarth C."/>
            <person name="Mehta T."/>
            <person name="Neiman D."/>
            <person name="Pearson M."/>
            <person name="Roberts A."/>
            <person name="Saif S."/>
            <person name="Shea T."/>
            <person name="Shenoy N."/>
            <person name="Sisk P."/>
            <person name="Stolte C."/>
            <person name="Sykes S."/>
            <person name="White J."/>
            <person name="Yandava C."/>
            <person name="Burger G."/>
            <person name="Gray M.W."/>
            <person name="Holland P.W.H."/>
            <person name="King N."/>
            <person name="Lang F.B.F."/>
            <person name="Roger A.J."/>
            <person name="Ruiz-Trillo I."/>
            <person name="Haas B."/>
            <person name="Nusbaum C."/>
            <person name="Birren B."/>
        </authorList>
    </citation>
    <scope>NUCLEOTIDE SEQUENCE [LARGE SCALE GENOMIC DNA]</scope>
    <source>
        <strain evidence="2 3">JP610</strain>
    </source>
</reference>
<dbReference type="AlphaFoldDB" id="A0A0L0FN39"/>
<evidence type="ECO:0000313" key="2">
    <source>
        <dbReference type="EMBL" id="KNC78182.1"/>
    </source>
</evidence>
<feature type="compositionally biased region" description="Polar residues" evidence="1">
    <location>
        <begin position="92"/>
        <end position="105"/>
    </location>
</feature>
<protein>
    <submittedName>
        <fullName evidence="2">Uncharacterized protein</fullName>
    </submittedName>
</protein>
<name>A0A0L0FN39_9EUKA</name>
<evidence type="ECO:0000313" key="3">
    <source>
        <dbReference type="Proteomes" id="UP000054560"/>
    </source>
</evidence>
<dbReference type="RefSeq" id="XP_014152084.1">
    <property type="nucleotide sequence ID" value="XM_014296609.1"/>
</dbReference>
<feature type="region of interest" description="Disordered" evidence="1">
    <location>
        <begin position="92"/>
        <end position="118"/>
    </location>
</feature>
<accession>A0A0L0FN39</accession>
<dbReference type="GeneID" id="25909882"/>
<dbReference type="Proteomes" id="UP000054560">
    <property type="component" value="Unassembled WGS sequence"/>
</dbReference>
<gene>
    <name evidence="2" type="ORF">SARC_09378</name>
</gene>